<name>A0ABQ7GNI9_DUNSA</name>
<feature type="transmembrane region" description="Helical" evidence="8">
    <location>
        <begin position="69"/>
        <end position="91"/>
    </location>
</feature>
<evidence type="ECO:0000256" key="4">
    <source>
        <dbReference type="ARBA" id="ARBA00022692"/>
    </source>
</evidence>
<feature type="transmembrane region" description="Helical" evidence="8">
    <location>
        <begin position="428"/>
        <end position="447"/>
    </location>
</feature>
<feature type="transmembrane region" description="Helical" evidence="8">
    <location>
        <begin position="600"/>
        <end position="622"/>
    </location>
</feature>
<comment type="subcellular location">
    <subcellularLocation>
        <location evidence="1">Membrane</location>
        <topology evidence="1">Multi-pass membrane protein</topology>
    </subcellularLocation>
</comment>
<evidence type="ECO:0000256" key="3">
    <source>
        <dbReference type="ARBA" id="ARBA00022448"/>
    </source>
</evidence>
<feature type="transmembrane region" description="Helical" evidence="8">
    <location>
        <begin position="566"/>
        <end position="588"/>
    </location>
</feature>
<evidence type="ECO:0000313" key="10">
    <source>
        <dbReference type="Proteomes" id="UP000815325"/>
    </source>
</evidence>
<comment type="caution">
    <text evidence="9">The sequence shown here is derived from an EMBL/GenBank/DDBJ whole genome shotgun (WGS) entry which is preliminary data.</text>
</comment>
<proteinExistence type="inferred from homology"/>
<evidence type="ECO:0000256" key="5">
    <source>
        <dbReference type="ARBA" id="ARBA00022989"/>
    </source>
</evidence>
<evidence type="ECO:0000256" key="1">
    <source>
        <dbReference type="ARBA" id="ARBA00004141"/>
    </source>
</evidence>
<evidence type="ECO:0000256" key="6">
    <source>
        <dbReference type="ARBA" id="ARBA00023136"/>
    </source>
</evidence>
<dbReference type="PANTHER" id="PTHR31645">
    <property type="entry name" value="OLIGOPEPTIDE TRANSPORTER YGL114W-RELATED"/>
    <property type="match status" value="1"/>
</dbReference>
<keyword evidence="5 8" id="KW-1133">Transmembrane helix</keyword>
<keyword evidence="3" id="KW-0813">Transport</keyword>
<organism evidence="9 10">
    <name type="scientific">Dunaliella salina</name>
    <name type="common">Green alga</name>
    <name type="synonym">Protococcus salinus</name>
    <dbReference type="NCBI Taxonomy" id="3046"/>
    <lineage>
        <taxon>Eukaryota</taxon>
        <taxon>Viridiplantae</taxon>
        <taxon>Chlorophyta</taxon>
        <taxon>core chlorophytes</taxon>
        <taxon>Chlorophyceae</taxon>
        <taxon>CS clade</taxon>
        <taxon>Chlamydomonadales</taxon>
        <taxon>Dunaliellaceae</taxon>
        <taxon>Dunaliella</taxon>
    </lineage>
</organism>
<keyword evidence="10" id="KW-1185">Reference proteome</keyword>
<protein>
    <submittedName>
        <fullName evidence="9">OPT oligopeptide transporter protein-domain-containing protein</fullName>
    </submittedName>
</protein>
<gene>
    <name evidence="9" type="ORF">DUNSADRAFT_6351</name>
</gene>
<evidence type="ECO:0000256" key="2">
    <source>
        <dbReference type="ARBA" id="ARBA00010276"/>
    </source>
</evidence>
<feature type="transmembrane region" description="Helical" evidence="8">
    <location>
        <begin position="247"/>
        <end position="267"/>
    </location>
</feature>
<dbReference type="PANTHER" id="PTHR31645:SF0">
    <property type="entry name" value="OLIGOPEPTIDE TRANSPORTER YGL114W-RELATED"/>
    <property type="match status" value="1"/>
</dbReference>
<feature type="transmembrane region" description="Helical" evidence="8">
    <location>
        <begin position="287"/>
        <end position="307"/>
    </location>
</feature>
<feature type="region of interest" description="Disordered" evidence="7">
    <location>
        <begin position="326"/>
        <end position="350"/>
    </location>
</feature>
<feature type="transmembrane region" description="Helical" evidence="8">
    <location>
        <begin position="387"/>
        <end position="408"/>
    </location>
</feature>
<keyword evidence="4 8" id="KW-0812">Transmembrane</keyword>
<dbReference type="Proteomes" id="UP000815325">
    <property type="component" value="Unassembled WGS sequence"/>
</dbReference>
<dbReference type="Pfam" id="PF03169">
    <property type="entry name" value="OPT"/>
    <property type="match status" value="2"/>
</dbReference>
<feature type="transmembrane region" description="Helical" evidence="8">
    <location>
        <begin position="43"/>
        <end position="62"/>
    </location>
</feature>
<feature type="transmembrane region" description="Helical" evidence="8">
    <location>
        <begin position="454"/>
        <end position="474"/>
    </location>
</feature>
<comment type="similarity">
    <text evidence="2">Belongs to the YSL (TC 2.A.67.2) family.</text>
</comment>
<feature type="compositionally biased region" description="Low complexity" evidence="7">
    <location>
        <begin position="326"/>
        <end position="339"/>
    </location>
</feature>
<accession>A0ABQ7GNI9</accession>
<sequence length="645" mass="68652">MAERLPIAPQELEAEEHAALDAIKHEKTLQAQLANVPSWKAQLTGRGITVGLLLGTMFTIVVHKECNVVQTFITACSSVAFTGGFGSYLTAMDRRSYNLLGGDSAQGNREEDIYEPSLYRVIPYLLCTSVIGVFMLVALRKTMIIDYDLTYPSGTATGLMIDSFFTQRGQETAGKQLTQMGRFFGISVAWDAFKWLFSGADCTFCSLTTICGGFEKFPIFGMVAAKWTFYANFTPNIIGAGMICPHIVNVSMVLGAILTWGFLWPYIASKEGIWYDAGQDDTSFAGLFGYKVFLTIALLMGDGLYSLSKVMAASFRAYCATRQQQQQWASSPPSSATRGSGSGAGDDSTDGAAEAAYGPPGFWGTVCWRAARMSSGMRDAVFGRRGGVWLVLAHHLVIIMSCPLTAGATFQEYDLRRHVFVSDVIPNSISVVGYLGFGLLGTLVIPLCYPAVKWYYVITGFLVAPLMALPVSFGCGLTDWDVSSMMGKLAIFAFAAWASLNNGGVIAGLAMAGVVLAATSTSATLMQDFRTGFIVLCAPKAMFAAQLVGALCGALLAPFIPIPMAMAIPFVLGAYIAVDMGLGSLILAIWEWKDAGAAELLAPAVASGLIVGDGVFSLPLSLAGMLNIRAPFCMAFGGASAPTAG</sequence>
<feature type="transmembrane region" description="Helical" evidence="8">
    <location>
        <begin position="494"/>
        <end position="519"/>
    </location>
</feature>
<dbReference type="EMBL" id="MU069673">
    <property type="protein sequence ID" value="KAF5836148.1"/>
    <property type="molecule type" value="Genomic_DNA"/>
</dbReference>
<dbReference type="InterPro" id="IPR045035">
    <property type="entry name" value="YSL-like"/>
</dbReference>
<evidence type="ECO:0000256" key="8">
    <source>
        <dbReference type="SAM" id="Phobius"/>
    </source>
</evidence>
<feature type="transmembrane region" description="Helical" evidence="8">
    <location>
        <begin position="121"/>
        <end position="139"/>
    </location>
</feature>
<reference evidence="9" key="1">
    <citation type="submission" date="2017-08" db="EMBL/GenBank/DDBJ databases">
        <authorList>
            <person name="Polle J.E."/>
            <person name="Barry K."/>
            <person name="Cushman J."/>
            <person name="Schmutz J."/>
            <person name="Tran D."/>
            <person name="Hathwaick L.T."/>
            <person name="Yim W.C."/>
            <person name="Jenkins J."/>
            <person name="Mckie-Krisberg Z.M."/>
            <person name="Prochnik S."/>
            <person name="Lindquist E."/>
            <person name="Dockter R.B."/>
            <person name="Adam C."/>
            <person name="Molina H."/>
            <person name="Bunkerborg J."/>
            <person name="Jin E."/>
            <person name="Buchheim M."/>
            <person name="Magnuson J."/>
        </authorList>
    </citation>
    <scope>NUCLEOTIDE SEQUENCE</scope>
    <source>
        <strain evidence="9">CCAP 19/18</strain>
    </source>
</reference>
<evidence type="ECO:0000256" key="7">
    <source>
        <dbReference type="SAM" id="MobiDB-lite"/>
    </source>
</evidence>
<evidence type="ECO:0000313" key="9">
    <source>
        <dbReference type="EMBL" id="KAF5836148.1"/>
    </source>
</evidence>
<keyword evidence="6 8" id="KW-0472">Membrane</keyword>
<dbReference type="InterPro" id="IPR004813">
    <property type="entry name" value="OPT"/>
</dbReference>
<feature type="transmembrane region" description="Helical" evidence="8">
    <location>
        <begin position="531"/>
        <end position="560"/>
    </location>
</feature>